<reference evidence="2 3" key="1">
    <citation type="submission" date="2023-06" db="EMBL/GenBank/DDBJ databases">
        <title>Altererythrobacter rubellus NBRC 112769 genome.</title>
        <authorList>
            <person name="Zhang K."/>
        </authorList>
    </citation>
    <scope>NUCLEOTIDE SEQUENCE [LARGE SCALE GENOMIC DNA]</scope>
    <source>
        <strain evidence="2 3">NBRC 112769</strain>
    </source>
</reference>
<dbReference type="GO" id="GO:0016051">
    <property type="term" value="P:carbohydrate biosynthetic process"/>
    <property type="evidence" value="ECO:0007669"/>
    <property type="project" value="InterPro"/>
</dbReference>
<dbReference type="Proteomes" id="UP001231445">
    <property type="component" value="Chromosome"/>
</dbReference>
<dbReference type="InterPro" id="IPR036732">
    <property type="entry name" value="AFP_Neu5c_C_sf"/>
</dbReference>
<dbReference type="Pfam" id="PF08666">
    <property type="entry name" value="SAF"/>
    <property type="match status" value="1"/>
</dbReference>
<dbReference type="RefSeq" id="WP_285976246.1">
    <property type="nucleotide sequence ID" value="NZ_CP127221.1"/>
</dbReference>
<dbReference type="Gene3D" id="3.90.1210.10">
    <property type="entry name" value="Antifreeze-like/N-acetylneuraminic acid synthase C-terminal domain"/>
    <property type="match status" value="1"/>
</dbReference>
<keyword evidence="2" id="KW-0808">Transferase</keyword>
<sequence length="356" mass="38282">MKPTIIIAEAGVNHNGSLDLALKLVDVAADAGADIVKFQTFDAKALVTAGAMRAQYQVDNIGEDGSQLEMLQALSLDEASHVAIADHCQARNIAFMSTAFDFWSFEFLKRFDMPYIKIPSGDLTFGPMLRAAGESGRRVILSTGMGNLDEIHDALAVLAYGRLNPGQPANLAAMREHLASNAARAALRDFVTVLHCVTQYPCPAAYANLAAMETIRDTFELPVGYSDHTLGIAVPIAAVARGACMIEKHVTLDRTMAGPDHAASLEPDQFAEMVAAIHDVEVAIGDGLKLANPVEIHNIAVARRSLVAARPIRVGEPLVADMLTAKRPGTGLSPMQYWDVQGQPAHRNYAIDEMIE</sequence>
<accession>A0A9Y2F2K3</accession>
<keyword evidence="3" id="KW-1185">Reference proteome</keyword>
<dbReference type="KEGG" id="arue:QQX03_02165"/>
<dbReference type="PANTHER" id="PTHR42966:SF1">
    <property type="entry name" value="SIALIC ACID SYNTHASE"/>
    <property type="match status" value="1"/>
</dbReference>
<dbReference type="CDD" id="cd11615">
    <property type="entry name" value="SAF_NeuB_like"/>
    <property type="match status" value="1"/>
</dbReference>
<dbReference type="PANTHER" id="PTHR42966">
    <property type="entry name" value="N-ACETYLNEURAMINATE SYNTHASE"/>
    <property type="match status" value="1"/>
</dbReference>
<dbReference type="InterPro" id="IPR020007">
    <property type="entry name" value="NeuB/NeuA"/>
</dbReference>
<evidence type="ECO:0000259" key="1">
    <source>
        <dbReference type="PROSITE" id="PS50844"/>
    </source>
</evidence>
<dbReference type="EMBL" id="CP127221">
    <property type="protein sequence ID" value="WIW95934.1"/>
    <property type="molecule type" value="Genomic_DNA"/>
</dbReference>
<feature type="domain" description="AFP-like" evidence="1">
    <location>
        <begin position="305"/>
        <end position="356"/>
    </location>
</feature>
<dbReference type="NCBIfam" id="TIGR03569">
    <property type="entry name" value="NeuB_NnaB"/>
    <property type="match status" value="1"/>
</dbReference>
<dbReference type="InterPro" id="IPR013974">
    <property type="entry name" value="SAF"/>
</dbReference>
<dbReference type="InterPro" id="IPR051690">
    <property type="entry name" value="PseI-like"/>
</dbReference>
<dbReference type="AlphaFoldDB" id="A0A9Y2F2K3"/>
<dbReference type="InterPro" id="IPR013785">
    <property type="entry name" value="Aldolase_TIM"/>
</dbReference>
<name>A0A9Y2F2K3_9SPHN</name>
<gene>
    <name evidence="2" type="primary">neuB</name>
    <name evidence="2" type="ORF">QQX03_02165</name>
</gene>
<organism evidence="2 3">
    <name type="scientific">Altererythrobacter rubellus</name>
    <dbReference type="NCBI Taxonomy" id="2173831"/>
    <lineage>
        <taxon>Bacteria</taxon>
        <taxon>Pseudomonadati</taxon>
        <taxon>Pseudomonadota</taxon>
        <taxon>Alphaproteobacteria</taxon>
        <taxon>Sphingomonadales</taxon>
        <taxon>Erythrobacteraceae</taxon>
        <taxon>Altererythrobacter</taxon>
    </lineage>
</organism>
<evidence type="ECO:0000313" key="3">
    <source>
        <dbReference type="Proteomes" id="UP001231445"/>
    </source>
</evidence>
<dbReference type="GO" id="GO:0047444">
    <property type="term" value="F:N-acylneuraminate-9-phosphate synthase activity"/>
    <property type="evidence" value="ECO:0007669"/>
    <property type="project" value="TreeGrafter"/>
</dbReference>
<dbReference type="InterPro" id="IPR013132">
    <property type="entry name" value="PseI/NeuA/B-like_N"/>
</dbReference>
<dbReference type="InterPro" id="IPR006190">
    <property type="entry name" value="SAF_AFP_Neu5Ac"/>
</dbReference>
<dbReference type="GO" id="GO:0050462">
    <property type="term" value="F:N-acetylneuraminate synthase activity"/>
    <property type="evidence" value="ECO:0007669"/>
    <property type="project" value="UniProtKB-EC"/>
</dbReference>
<dbReference type="SUPFAM" id="SSF51569">
    <property type="entry name" value="Aldolase"/>
    <property type="match status" value="1"/>
</dbReference>
<dbReference type="Pfam" id="PF03102">
    <property type="entry name" value="NeuB"/>
    <property type="match status" value="1"/>
</dbReference>
<evidence type="ECO:0000313" key="2">
    <source>
        <dbReference type="EMBL" id="WIW95934.1"/>
    </source>
</evidence>
<protein>
    <submittedName>
        <fullName evidence="2">N-acetylneuraminate synthase</fullName>
        <ecNumber evidence="2">2.5.1.56</ecNumber>
    </submittedName>
</protein>
<proteinExistence type="predicted"/>
<dbReference type="SUPFAM" id="SSF51269">
    <property type="entry name" value="AFP III-like domain"/>
    <property type="match status" value="1"/>
</dbReference>
<dbReference type="EC" id="2.5.1.56" evidence="2"/>
<dbReference type="PROSITE" id="PS50844">
    <property type="entry name" value="AFP_LIKE"/>
    <property type="match status" value="1"/>
</dbReference>
<dbReference type="InterPro" id="IPR057736">
    <property type="entry name" value="SAF_PseI/NeuA/NeuB"/>
</dbReference>
<dbReference type="Gene3D" id="3.20.20.70">
    <property type="entry name" value="Aldolase class I"/>
    <property type="match status" value="1"/>
</dbReference>